<reference evidence="2" key="1">
    <citation type="submission" date="2018-02" db="EMBL/GenBank/DDBJ databases">
        <title>Rhizophora mucronata_Transcriptome.</title>
        <authorList>
            <person name="Meera S.P."/>
            <person name="Sreeshan A."/>
            <person name="Augustine A."/>
        </authorList>
    </citation>
    <scope>NUCLEOTIDE SEQUENCE</scope>
    <source>
        <tissue evidence="2">Leaf</tissue>
    </source>
</reference>
<evidence type="ECO:0000256" key="1">
    <source>
        <dbReference type="SAM" id="MobiDB-lite"/>
    </source>
</evidence>
<dbReference type="AlphaFoldDB" id="A0A2P2NW51"/>
<accession>A0A2P2NW51</accession>
<evidence type="ECO:0000313" key="2">
    <source>
        <dbReference type="EMBL" id="MBX46758.1"/>
    </source>
</evidence>
<dbReference type="EMBL" id="GGEC01066274">
    <property type="protein sequence ID" value="MBX46758.1"/>
    <property type="molecule type" value="Transcribed_RNA"/>
</dbReference>
<organism evidence="2">
    <name type="scientific">Rhizophora mucronata</name>
    <name type="common">Asiatic mangrove</name>
    <dbReference type="NCBI Taxonomy" id="61149"/>
    <lineage>
        <taxon>Eukaryota</taxon>
        <taxon>Viridiplantae</taxon>
        <taxon>Streptophyta</taxon>
        <taxon>Embryophyta</taxon>
        <taxon>Tracheophyta</taxon>
        <taxon>Spermatophyta</taxon>
        <taxon>Magnoliopsida</taxon>
        <taxon>eudicotyledons</taxon>
        <taxon>Gunneridae</taxon>
        <taxon>Pentapetalae</taxon>
        <taxon>rosids</taxon>
        <taxon>fabids</taxon>
        <taxon>Malpighiales</taxon>
        <taxon>Rhizophoraceae</taxon>
        <taxon>Rhizophora</taxon>
    </lineage>
</organism>
<proteinExistence type="predicted"/>
<feature type="region of interest" description="Disordered" evidence="1">
    <location>
        <begin position="1"/>
        <end position="29"/>
    </location>
</feature>
<name>A0A2P2NW51_RHIMU</name>
<protein>
    <submittedName>
        <fullName evidence="2">Uncharacterized protein</fullName>
    </submittedName>
</protein>
<sequence>MVRQSIISNKLKTNNNGATQATSNGKNTI</sequence>